<proteinExistence type="predicted"/>
<evidence type="ECO:0000313" key="2">
    <source>
        <dbReference type="Proteomes" id="UP000598971"/>
    </source>
</evidence>
<dbReference type="EMBL" id="WHPF01000003">
    <property type="protein sequence ID" value="NNV54839.1"/>
    <property type="molecule type" value="Genomic_DNA"/>
</dbReference>
<keyword evidence="2" id="KW-1185">Reference proteome</keyword>
<sequence length="68" mass="7640">MAYKDVRIKMLCYKQGTLTEEHEDIIDDAIQPNTSKAFKTKYRLPKGTDSVSLSIMQATAITASTKDK</sequence>
<evidence type="ECO:0000313" key="1">
    <source>
        <dbReference type="EMBL" id="NNV54839.1"/>
    </source>
</evidence>
<dbReference type="AlphaFoldDB" id="A0A8J8FEC7"/>
<reference evidence="1" key="1">
    <citation type="submission" date="2019-10" db="EMBL/GenBank/DDBJ databases">
        <title>Draft genome sequence of Panacibacter sp. KCS-6.</title>
        <authorList>
            <person name="Yim K.J."/>
        </authorList>
    </citation>
    <scope>NUCLEOTIDE SEQUENCE</scope>
    <source>
        <strain evidence="1">KCS-6</strain>
    </source>
</reference>
<organism evidence="1 2">
    <name type="scientific">Limnovirga soli</name>
    <dbReference type="NCBI Taxonomy" id="2656915"/>
    <lineage>
        <taxon>Bacteria</taxon>
        <taxon>Pseudomonadati</taxon>
        <taxon>Bacteroidota</taxon>
        <taxon>Chitinophagia</taxon>
        <taxon>Chitinophagales</taxon>
        <taxon>Chitinophagaceae</taxon>
        <taxon>Limnovirga</taxon>
    </lineage>
</organism>
<gene>
    <name evidence="1" type="ORF">GD597_05135</name>
</gene>
<protein>
    <submittedName>
        <fullName evidence="1">Uncharacterized protein</fullName>
    </submittedName>
</protein>
<dbReference type="Proteomes" id="UP000598971">
    <property type="component" value="Unassembled WGS sequence"/>
</dbReference>
<accession>A0A8J8FEC7</accession>
<name>A0A8J8FEC7_9BACT</name>
<dbReference type="RefSeq" id="WP_171606759.1">
    <property type="nucleotide sequence ID" value="NZ_WHPF01000003.1"/>
</dbReference>
<comment type="caution">
    <text evidence="1">The sequence shown here is derived from an EMBL/GenBank/DDBJ whole genome shotgun (WGS) entry which is preliminary data.</text>
</comment>